<keyword evidence="3" id="KW-0479">Metal-binding</keyword>
<accession>A0A7D9LUI1</accession>
<evidence type="ECO:0000256" key="3">
    <source>
        <dbReference type="ARBA" id="ARBA00022723"/>
    </source>
</evidence>
<dbReference type="InterPro" id="IPR016192">
    <property type="entry name" value="APOBEC/CMP_deaminase_Zn-bd"/>
</dbReference>
<dbReference type="EC" id="3.5.4.5" evidence="2"/>
<dbReference type="InterPro" id="IPR016193">
    <property type="entry name" value="Cytidine_deaminase-like"/>
</dbReference>
<reference evidence="13" key="1">
    <citation type="submission" date="2020-04" db="EMBL/GenBank/DDBJ databases">
        <authorList>
            <person name="Alioto T."/>
            <person name="Alioto T."/>
            <person name="Gomez Garrido J."/>
        </authorList>
    </citation>
    <scope>NUCLEOTIDE SEQUENCE</scope>
    <source>
        <strain evidence="13">A484AB</strain>
    </source>
</reference>
<dbReference type="PANTHER" id="PTHR11086">
    <property type="entry name" value="DEOXYCYTIDYLATE DEAMINASE-RELATED"/>
    <property type="match status" value="1"/>
</dbReference>
<organism evidence="13 14">
    <name type="scientific">Paramuricea clavata</name>
    <name type="common">Red gorgonian</name>
    <name type="synonym">Violescent sea-whip</name>
    <dbReference type="NCBI Taxonomy" id="317549"/>
    <lineage>
        <taxon>Eukaryota</taxon>
        <taxon>Metazoa</taxon>
        <taxon>Cnidaria</taxon>
        <taxon>Anthozoa</taxon>
        <taxon>Octocorallia</taxon>
        <taxon>Malacalcyonacea</taxon>
        <taxon>Plexauridae</taxon>
        <taxon>Paramuricea</taxon>
    </lineage>
</organism>
<dbReference type="PROSITE" id="PS51747">
    <property type="entry name" value="CYT_DCMP_DEAMINASES_2"/>
    <property type="match status" value="2"/>
</dbReference>
<comment type="caution">
    <text evidence="13">The sequence shown here is derived from an EMBL/GenBank/DDBJ whole genome shotgun (WGS) entry which is preliminary data.</text>
</comment>
<evidence type="ECO:0000256" key="7">
    <source>
        <dbReference type="ARBA" id="ARBA00040574"/>
    </source>
</evidence>
<evidence type="ECO:0000259" key="12">
    <source>
        <dbReference type="PROSITE" id="PS51747"/>
    </source>
</evidence>
<dbReference type="Proteomes" id="UP001152795">
    <property type="component" value="Unassembled WGS sequence"/>
</dbReference>
<dbReference type="InterPro" id="IPR015517">
    <property type="entry name" value="dCMP_deaminase-rel"/>
</dbReference>
<dbReference type="Pfam" id="PF00383">
    <property type="entry name" value="dCMP_cyt_deam_1"/>
    <property type="match status" value="2"/>
</dbReference>
<comment type="catalytic activity">
    <reaction evidence="9">
        <text>2'-deoxycytidine + H2O + H(+) = 2'-deoxyuridine + NH4(+)</text>
        <dbReference type="Rhea" id="RHEA:13433"/>
        <dbReference type="ChEBI" id="CHEBI:15377"/>
        <dbReference type="ChEBI" id="CHEBI:15378"/>
        <dbReference type="ChEBI" id="CHEBI:15698"/>
        <dbReference type="ChEBI" id="CHEBI:16450"/>
        <dbReference type="ChEBI" id="CHEBI:28938"/>
        <dbReference type="EC" id="3.5.4.5"/>
    </reaction>
</comment>
<evidence type="ECO:0000256" key="9">
    <source>
        <dbReference type="ARBA" id="ARBA00049252"/>
    </source>
</evidence>
<keyword evidence="4" id="KW-0677">Repeat</keyword>
<dbReference type="GO" id="GO:0008270">
    <property type="term" value="F:zinc ion binding"/>
    <property type="evidence" value="ECO:0007669"/>
    <property type="project" value="InterPro"/>
</dbReference>
<dbReference type="PROSITE" id="PS00903">
    <property type="entry name" value="CYT_DCMP_DEAMINASES_1"/>
    <property type="match status" value="1"/>
</dbReference>
<feature type="domain" description="CMP/dCMP-type deaminase" evidence="12">
    <location>
        <begin position="311"/>
        <end position="439"/>
    </location>
</feature>
<dbReference type="EMBL" id="CACRXK020022408">
    <property type="protein sequence ID" value="CAB4036784.1"/>
    <property type="molecule type" value="Genomic_DNA"/>
</dbReference>
<keyword evidence="5" id="KW-0378">Hydrolase</keyword>
<dbReference type="AlphaFoldDB" id="A0A7D9LUI1"/>
<feature type="region of interest" description="Disordered" evidence="11">
    <location>
        <begin position="1"/>
        <end position="40"/>
    </location>
</feature>
<evidence type="ECO:0000256" key="4">
    <source>
        <dbReference type="ARBA" id="ARBA00022737"/>
    </source>
</evidence>
<comment type="similarity">
    <text evidence="1">Belongs to the cytidine and deoxycytidylate deaminase family.</text>
</comment>
<evidence type="ECO:0000256" key="11">
    <source>
        <dbReference type="SAM" id="MobiDB-lite"/>
    </source>
</evidence>
<dbReference type="PANTHER" id="PTHR11086:SF14">
    <property type="entry name" value="CYTIDINE AND DCMP DEAMINASE DOMAIN-CONTAINING PROTEIN 1"/>
    <property type="match status" value="1"/>
</dbReference>
<feature type="domain" description="CMP/dCMP-type deaminase" evidence="12">
    <location>
        <begin position="49"/>
        <end position="161"/>
    </location>
</feature>
<name>A0A7D9LUI1_PARCT</name>
<evidence type="ECO:0000256" key="1">
    <source>
        <dbReference type="ARBA" id="ARBA00006576"/>
    </source>
</evidence>
<keyword evidence="14" id="KW-1185">Reference proteome</keyword>
<proteinExistence type="inferred from homology"/>
<feature type="region of interest" description="Disordered" evidence="11">
    <location>
        <begin position="461"/>
        <end position="486"/>
    </location>
</feature>
<comment type="catalytic activity">
    <reaction evidence="10">
        <text>cytidine + H2O + H(+) = uridine + NH4(+)</text>
        <dbReference type="Rhea" id="RHEA:16069"/>
        <dbReference type="ChEBI" id="CHEBI:15377"/>
        <dbReference type="ChEBI" id="CHEBI:15378"/>
        <dbReference type="ChEBI" id="CHEBI:16704"/>
        <dbReference type="ChEBI" id="CHEBI:17562"/>
        <dbReference type="ChEBI" id="CHEBI:28938"/>
        <dbReference type="EC" id="3.5.4.5"/>
    </reaction>
</comment>
<dbReference type="Gene3D" id="3.40.140.10">
    <property type="entry name" value="Cytidine Deaminase, domain 2"/>
    <property type="match status" value="2"/>
</dbReference>
<evidence type="ECO:0000256" key="5">
    <source>
        <dbReference type="ARBA" id="ARBA00022801"/>
    </source>
</evidence>
<evidence type="ECO:0000256" key="8">
    <source>
        <dbReference type="ARBA" id="ARBA00041919"/>
    </source>
</evidence>
<evidence type="ECO:0000313" key="14">
    <source>
        <dbReference type="Proteomes" id="UP001152795"/>
    </source>
</evidence>
<sequence length="486" mass="54417">MATSEGPSSPKAKRRKLPSNVANSSAPVGQTANASPDNPSYAKSYLRVSKANVYMIIALCVEDFVDDPPEPCKKVGAVLVLPNDVVCAADCSRDGVHAVARLLMKHYDKAKGSKMFMSRKPCPMCAKLLVQSKVERVLFLPFEPEYYRSPKPLEPDADEKTSEEINKINDEINESNNTQMKQVDNLFTASAIAQTRFVLQVEKPVLEDAEQKTPSKDTRNQIAEETRRLIKKYGFERNPNWMECIKDELPWPAFDNEIKAEVLEYFDNAMKWMARANVLQGRGLNYEFEPCSEKSKNSDAFNPVNNPTHAIQARHFMSIARFLAERTDDPKAGVGAVIVSPEMEIISLGWNGFPLKALYGEFPRASKDDKSIVDKKYPYVIHAEQNALLFRNNKNIKGTILFVTKSPCNECAPLIAMQGIETVVVDDDVLSRDDAAQKSGLGYKKFPDMIKSGKFVCFQTKEPRADPDPSKASRALQFDDEKQVVA</sequence>
<dbReference type="InterPro" id="IPR002125">
    <property type="entry name" value="CMP_dCMP_dom"/>
</dbReference>
<evidence type="ECO:0000313" key="13">
    <source>
        <dbReference type="EMBL" id="CAB4036784.1"/>
    </source>
</evidence>
<keyword evidence="6" id="KW-0862">Zinc</keyword>
<dbReference type="OrthoDB" id="6710946at2759"/>
<evidence type="ECO:0000256" key="6">
    <source>
        <dbReference type="ARBA" id="ARBA00022833"/>
    </source>
</evidence>
<gene>
    <name evidence="13" type="ORF">PACLA_8A004903</name>
</gene>
<dbReference type="GO" id="GO:0005737">
    <property type="term" value="C:cytoplasm"/>
    <property type="evidence" value="ECO:0007669"/>
    <property type="project" value="TreeGrafter"/>
</dbReference>
<dbReference type="GO" id="GO:0004132">
    <property type="term" value="F:dCMP deaminase activity"/>
    <property type="evidence" value="ECO:0007669"/>
    <property type="project" value="TreeGrafter"/>
</dbReference>
<feature type="compositionally biased region" description="Polar residues" evidence="11">
    <location>
        <begin position="20"/>
        <end position="38"/>
    </location>
</feature>
<dbReference type="SUPFAM" id="SSF53927">
    <property type="entry name" value="Cytidine deaminase-like"/>
    <property type="match status" value="2"/>
</dbReference>
<evidence type="ECO:0000256" key="2">
    <source>
        <dbReference type="ARBA" id="ARBA00012783"/>
    </source>
</evidence>
<evidence type="ECO:0000256" key="10">
    <source>
        <dbReference type="ARBA" id="ARBA00049558"/>
    </source>
</evidence>
<protein>
    <recommendedName>
        <fullName evidence="7">Cytidine and dCMP deaminase domain-containing protein 1</fullName>
        <ecNumber evidence="2">3.5.4.5</ecNumber>
    </recommendedName>
    <alternativeName>
        <fullName evidence="8">Cytidine deaminase</fullName>
    </alternativeName>
</protein>